<dbReference type="Pfam" id="PF13625">
    <property type="entry name" value="Helicase_C_3"/>
    <property type="match status" value="1"/>
</dbReference>
<dbReference type="AlphaFoldDB" id="A0A4U0SM02"/>
<comment type="caution">
    <text evidence="2">The sequence shown here is derived from an EMBL/GenBank/DDBJ whole genome shotgun (WGS) entry which is preliminary data.</text>
</comment>
<protein>
    <recommendedName>
        <fullName evidence="1">Helicase XPB/Ssl2 N-terminal domain-containing protein</fullName>
    </recommendedName>
</protein>
<feature type="domain" description="Helicase XPB/Ssl2 N-terminal" evidence="1">
    <location>
        <begin position="604"/>
        <end position="725"/>
    </location>
</feature>
<reference evidence="2 3" key="1">
    <citation type="submission" date="2019-04" db="EMBL/GenBank/DDBJ databases">
        <title>Streptomyces oryziradicis sp. nov., a novel actinomycete isolated from rhizosphere soil of rice (Oryza sativa L.).</title>
        <authorList>
            <person name="Li C."/>
        </authorList>
    </citation>
    <scope>NUCLEOTIDE SEQUENCE [LARGE SCALE GENOMIC DNA]</scope>
    <source>
        <strain evidence="2 3">NEAU-C40</strain>
    </source>
</reference>
<dbReference type="RefSeq" id="WP_136724870.1">
    <property type="nucleotide sequence ID" value="NZ_SUMC01000015.1"/>
</dbReference>
<dbReference type="Proteomes" id="UP000305778">
    <property type="component" value="Unassembled WGS sequence"/>
</dbReference>
<dbReference type="EMBL" id="SUMC01000015">
    <property type="protein sequence ID" value="TKA10293.1"/>
    <property type="molecule type" value="Genomic_DNA"/>
</dbReference>
<dbReference type="InterPro" id="IPR032830">
    <property type="entry name" value="XPB/Ssl2_N"/>
</dbReference>
<name>A0A4U0SM02_9ACTN</name>
<evidence type="ECO:0000313" key="3">
    <source>
        <dbReference type="Proteomes" id="UP000305778"/>
    </source>
</evidence>
<accession>A0A4U0SM02</accession>
<proteinExistence type="predicted"/>
<keyword evidence="3" id="KW-1185">Reference proteome</keyword>
<evidence type="ECO:0000259" key="1">
    <source>
        <dbReference type="Pfam" id="PF13625"/>
    </source>
</evidence>
<dbReference type="OrthoDB" id="3415124at2"/>
<evidence type="ECO:0000313" key="2">
    <source>
        <dbReference type="EMBL" id="TKA10293.1"/>
    </source>
</evidence>
<sequence length="800" mass="83869">MSSVTALKSWLAGRTREQLAELLEQRDLPQAAGYGNRGLTTLGQLAEHLLTGPCVSGALREVTLGDLQVLIAAARMAERLHGPLEGGVPAAPGQFGYRAVRAGQDPAERAVPRGQLLDWLADGAEQRADAEAALERLAARALVLPPHTAKVSVPLLFHQRVAELQGLGGPADALLSAAYNAPEIHRIAEGLGLPKARTRDAAQLQIAALLGDPRRVRELVATAPGEARDLLDKLVAGPALLRTHCFTTQYGYYSGPNSKFLFRAGGSGDPGTDWLAARGLVVPVGTDLAELPYEIGHALRDDHARPAFQPAPPPVTAVVPLPRTAAGEAQSAAATAVSRAELLLRATAAQPLAVRKAGGIAVRDTKRLAKAAGAAEQQARLWLDLAANADLIAPHRAEVPAPRGRRPAPPPPARMLPTDRYDDWLAASPADRLLPLLATWAVTPEVFSYWPDQEETPVALISPQDPMAVPLRTALLDALAHLPPGQGLAPERGGTPGPEAAAQLLACAAWFQPALADPGQDTVARAVATLHEAEILGVTAHGALTAAGHAVLALLHAGAARHFPTVPGAGPDLSDHPALAAAVRALGEALSHLLPPPQTTARFQADLTATVTGAASPELTDLLSTTADRESEGHAVVWRISPASLRRAFDSGWDATELLERLAAVSEGGAALPQPLEYTVKDTARTHGRMRVVRSACCIRSDDESLITELSKVRALTKLGLRRIAPTVLISTAAPDTTLAALRTAGYAPVLEAETGTTVIERAPDERAPATMPSLAQTRHHYGPGPHTAPALAAELLTTR</sequence>
<organism evidence="2 3">
    <name type="scientific">Actinacidiphila oryziradicis</name>
    <dbReference type="NCBI Taxonomy" id="2571141"/>
    <lineage>
        <taxon>Bacteria</taxon>
        <taxon>Bacillati</taxon>
        <taxon>Actinomycetota</taxon>
        <taxon>Actinomycetes</taxon>
        <taxon>Kitasatosporales</taxon>
        <taxon>Streptomycetaceae</taxon>
        <taxon>Actinacidiphila</taxon>
    </lineage>
</organism>
<gene>
    <name evidence="2" type="ORF">FCI23_17735</name>
</gene>